<dbReference type="CDD" id="cd02981">
    <property type="entry name" value="PDI_b_family"/>
    <property type="match status" value="1"/>
</dbReference>
<evidence type="ECO:0000313" key="3">
    <source>
        <dbReference type="EMBL" id="KAK7870574.1"/>
    </source>
</evidence>
<dbReference type="Proteomes" id="UP001378592">
    <property type="component" value="Unassembled WGS sequence"/>
</dbReference>
<feature type="domain" description="Thioredoxin" evidence="2">
    <location>
        <begin position="88"/>
        <end position="178"/>
    </location>
</feature>
<keyword evidence="4" id="KW-1185">Reference proteome</keyword>
<gene>
    <name evidence="3" type="ORF">R5R35_009083</name>
</gene>
<organism evidence="3 4">
    <name type="scientific">Gryllus longicercus</name>
    <dbReference type="NCBI Taxonomy" id="2509291"/>
    <lineage>
        <taxon>Eukaryota</taxon>
        <taxon>Metazoa</taxon>
        <taxon>Ecdysozoa</taxon>
        <taxon>Arthropoda</taxon>
        <taxon>Hexapoda</taxon>
        <taxon>Insecta</taxon>
        <taxon>Pterygota</taxon>
        <taxon>Neoptera</taxon>
        <taxon>Polyneoptera</taxon>
        <taxon>Orthoptera</taxon>
        <taxon>Ensifera</taxon>
        <taxon>Gryllidea</taxon>
        <taxon>Grylloidea</taxon>
        <taxon>Gryllidae</taxon>
        <taxon>Gryllinae</taxon>
        <taxon>Gryllus</taxon>
    </lineage>
</organism>
<proteinExistence type="predicted"/>
<dbReference type="Gene3D" id="3.40.30.10">
    <property type="entry name" value="Glutaredoxin"/>
    <property type="match status" value="3"/>
</dbReference>
<feature type="region of interest" description="Disordered" evidence="1">
    <location>
        <begin position="874"/>
        <end position="895"/>
    </location>
</feature>
<dbReference type="AlphaFoldDB" id="A0AAN9VSJ3"/>
<dbReference type="InterPro" id="IPR052792">
    <property type="entry name" value="Thioredoxin_dom-contain_11"/>
</dbReference>
<evidence type="ECO:0000259" key="2">
    <source>
        <dbReference type="Pfam" id="PF00085"/>
    </source>
</evidence>
<feature type="domain" description="Thioredoxin" evidence="2">
    <location>
        <begin position="640"/>
        <end position="721"/>
    </location>
</feature>
<protein>
    <recommendedName>
        <fullName evidence="2">Thioredoxin domain-containing protein</fullName>
    </recommendedName>
</protein>
<dbReference type="InterPro" id="IPR036249">
    <property type="entry name" value="Thioredoxin-like_sf"/>
</dbReference>
<accession>A0AAN9VSJ3</accession>
<dbReference type="PANTHER" id="PTHR46497">
    <property type="entry name" value="THIOREDOXIN DOMAIN-CONTAINING PROTEIN 11"/>
    <property type="match status" value="1"/>
</dbReference>
<dbReference type="EMBL" id="JAZDUA010000055">
    <property type="protein sequence ID" value="KAK7870574.1"/>
    <property type="molecule type" value="Genomic_DNA"/>
</dbReference>
<name>A0AAN9VSJ3_9ORTH</name>
<dbReference type="PANTHER" id="PTHR46497:SF1">
    <property type="entry name" value="THIOREDOXIN DOMAIN-CONTAINING PROTEIN 11"/>
    <property type="match status" value="1"/>
</dbReference>
<evidence type="ECO:0000256" key="1">
    <source>
        <dbReference type="SAM" id="MobiDB-lite"/>
    </source>
</evidence>
<sequence length="895" mass="102191">MSMGMKVTGEERDVDGENHSTQETTVACKMYFYGREFCFVLALLFTSYAALQNAPPKVSKSPLPVRFFSRTSLVADFYYGQLSSAFERVAESDVSFVMYYAPWDAESQSLKEEFAIVAQYYYKQVYFAAINCWQPLGECRQQFSKIQHFPVLIAYTQHTKGIQYKGVKEAGHMIKFIQSVVRPLSRIEHPHDLVDLMASHDAVVVGLFHFSGNIGSPGFHTFYSTSLKFLERDPLREVGFGVVTNEVAAAHFGIFELPAVRLYMWNETLEYSQSADYSVDALTKWMSHNVHQVSVWVSPPGVKSLTLSPYVEKGSVLMLFTPRNPFLIYNQFYDMVREIGLEYYNCDDNPWVQDLSSQITRKQNEYLQEQKHLDSYCDLMKRYSRYGSDKKHASNDHWCSNGNSTYCPDRCYLDSGSAWFLAPGIDQSLDYVSFSKGSGCGETNDKFSCKKWQSGHCMYEEELSRSENQTDYGSVGLETSMLKGLNDERAATALLLAAAKERCQQWDRAQRVHTALPRYVSIGQTPPGFRGLACRSNQSLSLLAMDTLQFHQFAEGLGLDVLSFPDKTAVVIFNAELESTYVLNGPVSHSSLLDFMTNYTKGLLSRSLRNSSQQWSTSLNKYREIKSESCTNSESEMCIQELTSSNFEAFVMAEDKDVVLLYHSPYCAFCHSVSHIYLTVARYFRLHHSLEFYRIDGENNDLPWEFTMDRYPTLLFFPAFRKSDSRVYPSNLPLTVSNLINFVLANLRGLSHMEGILALCSGWDEGVDNVSAKDCVDQVRGETVELIADTLSRYRKSVFRQSMQSVAINASSDYQRLLRRQTKDLLFQLHTLREINLLLGSVSRLQETSSEYQSIQKSLEMYYKHSYVHHKSNVTFQSSQHTKSEDIKNTNEGNL</sequence>
<reference evidence="3 4" key="1">
    <citation type="submission" date="2024-03" db="EMBL/GenBank/DDBJ databases">
        <title>The genome assembly and annotation of the cricket Gryllus longicercus Weissman &amp; Gray.</title>
        <authorList>
            <person name="Szrajer S."/>
            <person name="Gray D."/>
            <person name="Ylla G."/>
        </authorList>
    </citation>
    <scope>NUCLEOTIDE SEQUENCE [LARGE SCALE GENOMIC DNA]</scope>
    <source>
        <strain evidence="3">DAG 2021-001</strain>
        <tissue evidence="3">Whole body minus gut</tissue>
    </source>
</reference>
<evidence type="ECO:0000313" key="4">
    <source>
        <dbReference type="Proteomes" id="UP001378592"/>
    </source>
</evidence>
<comment type="caution">
    <text evidence="3">The sequence shown here is derived from an EMBL/GenBank/DDBJ whole genome shotgun (WGS) entry which is preliminary data.</text>
</comment>
<dbReference type="InterPro" id="IPR013766">
    <property type="entry name" value="Thioredoxin_domain"/>
</dbReference>
<dbReference type="SUPFAM" id="SSF52833">
    <property type="entry name" value="Thioredoxin-like"/>
    <property type="match status" value="2"/>
</dbReference>
<dbReference type="Pfam" id="PF00085">
    <property type="entry name" value="Thioredoxin"/>
    <property type="match status" value="2"/>
</dbReference>